<accession>A0AAN4ZD00</accession>
<protein>
    <submittedName>
        <fullName evidence="2">Uncharacterized protein</fullName>
    </submittedName>
</protein>
<feature type="transmembrane region" description="Helical" evidence="1">
    <location>
        <begin position="82"/>
        <end position="104"/>
    </location>
</feature>
<gene>
    <name evidence="2" type="ORF">PMAYCL1PPCAC_04905</name>
</gene>
<feature type="transmembrane region" description="Helical" evidence="1">
    <location>
        <begin position="53"/>
        <end position="76"/>
    </location>
</feature>
<evidence type="ECO:0000256" key="1">
    <source>
        <dbReference type="SAM" id="Phobius"/>
    </source>
</evidence>
<proteinExistence type="predicted"/>
<keyword evidence="3" id="KW-1185">Reference proteome</keyword>
<name>A0AAN4ZD00_9BILA</name>
<organism evidence="2 3">
    <name type="scientific">Pristionchus mayeri</name>
    <dbReference type="NCBI Taxonomy" id="1317129"/>
    <lineage>
        <taxon>Eukaryota</taxon>
        <taxon>Metazoa</taxon>
        <taxon>Ecdysozoa</taxon>
        <taxon>Nematoda</taxon>
        <taxon>Chromadorea</taxon>
        <taxon>Rhabditida</taxon>
        <taxon>Rhabditina</taxon>
        <taxon>Diplogasteromorpha</taxon>
        <taxon>Diplogasteroidea</taxon>
        <taxon>Neodiplogasteridae</taxon>
        <taxon>Pristionchus</taxon>
    </lineage>
</organism>
<evidence type="ECO:0000313" key="2">
    <source>
        <dbReference type="EMBL" id="GMR34710.1"/>
    </source>
</evidence>
<comment type="caution">
    <text evidence="2">The sequence shown here is derived from an EMBL/GenBank/DDBJ whole genome shotgun (WGS) entry which is preliminary data.</text>
</comment>
<evidence type="ECO:0000313" key="3">
    <source>
        <dbReference type="Proteomes" id="UP001328107"/>
    </source>
</evidence>
<dbReference type="EMBL" id="BTRK01000002">
    <property type="protein sequence ID" value="GMR34710.1"/>
    <property type="molecule type" value="Genomic_DNA"/>
</dbReference>
<keyword evidence="1" id="KW-0812">Transmembrane</keyword>
<keyword evidence="1" id="KW-0472">Membrane</keyword>
<dbReference type="AlphaFoldDB" id="A0AAN4ZD00"/>
<reference evidence="3" key="1">
    <citation type="submission" date="2022-10" db="EMBL/GenBank/DDBJ databases">
        <title>Genome assembly of Pristionchus species.</title>
        <authorList>
            <person name="Yoshida K."/>
            <person name="Sommer R.J."/>
        </authorList>
    </citation>
    <scope>NUCLEOTIDE SEQUENCE [LARGE SCALE GENOMIC DNA]</scope>
    <source>
        <strain evidence="3">RS5460</strain>
    </source>
</reference>
<sequence>SELNLIPAPLVRFRKFFDGYLNPRHSVLNSEVQFSSNMSTQFDPNEPRYFHTLCFGAHVTTAARFMAVALIVWAIAQTGFALALANVPSMFGGTLLLVCVGLLFDRDFQGQTIIHHSFHRL</sequence>
<feature type="non-terminal residue" evidence="2">
    <location>
        <position position="1"/>
    </location>
</feature>
<dbReference type="Proteomes" id="UP001328107">
    <property type="component" value="Unassembled WGS sequence"/>
</dbReference>
<keyword evidence="1" id="KW-1133">Transmembrane helix</keyword>